<feature type="domain" description="Luciferase-like" evidence="5">
    <location>
        <begin position="5"/>
        <end position="311"/>
    </location>
</feature>
<dbReference type="AlphaFoldDB" id="A0A2T1EBG9"/>
<organism evidence="6 7">
    <name type="scientific">Stenomitos frigidus ULC18</name>
    <dbReference type="NCBI Taxonomy" id="2107698"/>
    <lineage>
        <taxon>Bacteria</taxon>
        <taxon>Bacillati</taxon>
        <taxon>Cyanobacteriota</taxon>
        <taxon>Cyanophyceae</taxon>
        <taxon>Leptolyngbyales</taxon>
        <taxon>Leptolyngbyaceae</taxon>
        <taxon>Stenomitos</taxon>
    </lineage>
</organism>
<evidence type="ECO:0000256" key="4">
    <source>
        <dbReference type="ARBA" id="ARBA00023033"/>
    </source>
</evidence>
<keyword evidence="7" id="KW-1185">Reference proteome</keyword>
<evidence type="ECO:0000256" key="3">
    <source>
        <dbReference type="ARBA" id="ARBA00023002"/>
    </source>
</evidence>
<evidence type="ECO:0000259" key="5">
    <source>
        <dbReference type="Pfam" id="PF00296"/>
    </source>
</evidence>
<reference evidence="7" key="1">
    <citation type="submission" date="2018-02" db="EMBL/GenBank/DDBJ databases">
        <authorList>
            <person name="Moore K."/>
            <person name="Momper L."/>
        </authorList>
    </citation>
    <scope>NUCLEOTIDE SEQUENCE [LARGE SCALE GENOMIC DNA]</scope>
    <source>
        <strain evidence="7">ULC18</strain>
    </source>
</reference>
<dbReference type="RefSeq" id="WP_106256100.1">
    <property type="nucleotide sequence ID" value="NZ_CAWNSW010000006.1"/>
</dbReference>
<dbReference type="InterPro" id="IPR050172">
    <property type="entry name" value="SsuD_RutA_monooxygenase"/>
</dbReference>
<dbReference type="PANTHER" id="PTHR42847:SF4">
    <property type="entry name" value="ALKANESULFONATE MONOOXYGENASE-RELATED"/>
    <property type="match status" value="1"/>
</dbReference>
<proteinExistence type="predicted"/>
<dbReference type="Proteomes" id="UP000239576">
    <property type="component" value="Unassembled WGS sequence"/>
</dbReference>
<keyword evidence="2" id="KW-0288">FMN</keyword>
<reference evidence="6 7" key="2">
    <citation type="submission" date="2018-03" db="EMBL/GenBank/DDBJ databases">
        <title>The ancient ancestry and fast evolution of plastids.</title>
        <authorList>
            <person name="Moore K.R."/>
            <person name="Magnabosco C."/>
            <person name="Momper L."/>
            <person name="Gold D.A."/>
            <person name="Bosak T."/>
            <person name="Fournier G.P."/>
        </authorList>
    </citation>
    <scope>NUCLEOTIDE SEQUENCE [LARGE SCALE GENOMIC DNA]</scope>
    <source>
        <strain evidence="6 7">ULC18</strain>
    </source>
</reference>
<dbReference type="PANTHER" id="PTHR42847">
    <property type="entry name" value="ALKANESULFONATE MONOOXYGENASE"/>
    <property type="match status" value="1"/>
</dbReference>
<dbReference type="OrthoDB" id="9814695at2"/>
<evidence type="ECO:0000256" key="2">
    <source>
        <dbReference type="ARBA" id="ARBA00022643"/>
    </source>
</evidence>
<name>A0A2T1EBG9_9CYAN</name>
<dbReference type="SUPFAM" id="SSF51679">
    <property type="entry name" value="Bacterial luciferase-like"/>
    <property type="match status" value="1"/>
</dbReference>
<evidence type="ECO:0000256" key="1">
    <source>
        <dbReference type="ARBA" id="ARBA00022630"/>
    </source>
</evidence>
<dbReference type="Gene3D" id="3.20.20.30">
    <property type="entry name" value="Luciferase-like domain"/>
    <property type="match status" value="1"/>
</dbReference>
<dbReference type="GO" id="GO:0046306">
    <property type="term" value="P:alkanesulfonate catabolic process"/>
    <property type="evidence" value="ECO:0007669"/>
    <property type="project" value="TreeGrafter"/>
</dbReference>
<gene>
    <name evidence="6" type="ORF">C7B82_09690</name>
</gene>
<dbReference type="GO" id="GO:0008726">
    <property type="term" value="F:alkanesulfonate monooxygenase activity"/>
    <property type="evidence" value="ECO:0007669"/>
    <property type="project" value="TreeGrafter"/>
</dbReference>
<protein>
    <submittedName>
        <fullName evidence="6">Pyrimidine utilization protein A</fullName>
    </submittedName>
</protein>
<evidence type="ECO:0000313" key="6">
    <source>
        <dbReference type="EMBL" id="PSB30035.1"/>
    </source>
</evidence>
<dbReference type="Pfam" id="PF00296">
    <property type="entry name" value="Bac_luciferase"/>
    <property type="match status" value="1"/>
</dbReference>
<sequence>MNYLDFGIFIPIANNGWIMSKASQYMPTFDLNKEITLKAEQYGFDFAFSMVKWRGYGGEIEHWDYALESFNLMAGLAAVTSTIDLYASIAIPTVHPAVVARMAVTIDDISNGRFGINIVSGWNKLEYSQMGILADDSYLSYRYEYATEYVEILKRLWAEGRVTYKGKFFELTDCLCQPKPSRDIPIVCAGQSDRGIQFTAELGHYNFVLGELETVSDINLRLKQKASDCKRQVGTYALFTVVAAPTDAAAQARVQALAENADMTAIQAWGGALATDKGGGMSTAMQAEMFMGIPTIVGSYATVAAKLDQLATKTTIDGVLFTFPNFVDDITNFGEAVIPLLQCRQQTKRAIAA</sequence>
<dbReference type="EMBL" id="PVWK01000056">
    <property type="protein sequence ID" value="PSB30035.1"/>
    <property type="molecule type" value="Genomic_DNA"/>
</dbReference>
<comment type="caution">
    <text evidence="6">The sequence shown here is derived from an EMBL/GenBank/DDBJ whole genome shotgun (WGS) entry which is preliminary data.</text>
</comment>
<keyword evidence="1" id="KW-0285">Flavoprotein</keyword>
<keyword evidence="4" id="KW-0503">Monooxygenase</keyword>
<evidence type="ECO:0000313" key="7">
    <source>
        <dbReference type="Proteomes" id="UP000239576"/>
    </source>
</evidence>
<dbReference type="InterPro" id="IPR011251">
    <property type="entry name" value="Luciferase-like_dom"/>
</dbReference>
<accession>A0A2T1EBG9</accession>
<dbReference type="InterPro" id="IPR036661">
    <property type="entry name" value="Luciferase-like_sf"/>
</dbReference>
<keyword evidence="3" id="KW-0560">Oxidoreductase</keyword>